<dbReference type="Pfam" id="PF01212">
    <property type="entry name" value="Beta_elim_lyase"/>
    <property type="match status" value="1"/>
</dbReference>
<dbReference type="InterPro" id="IPR015421">
    <property type="entry name" value="PyrdxlP-dep_Trfase_major"/>
</dbReference>
<comment type="cofactor">
    <cofactor evidence="1">
        <name>pyridoxal 5'-phosphate</name>
        <dbReference type="ChEBI" id="CHEBI:597326"/>
    </cofactor>
</comment>
<evidence type="ECO:0000256" key="1">
    <source>
        <dbReference type="ARBA" id="ARBA00001933"/>
    </source>
</evidence>
<dbReference type="Gene3D" id="3.40.640.10">
    <property type="entry name" value="Type I PLP-dependent aspartate aminotransferase-like (Major domain)"/>
    <property type="match status" value="1"/>
</dbReference>
<dbReference type="PANTHER" id="PTHR48097">
    <property type="entry name" value="L-THREONINE ALDOLASE-RELATED"/>
    <property type="match status" value="1"/>
</dbReference>
<dbReference type="Proteomes" id="UP000295684">
    <property type="component" value="Unassembled WGS sequence"/>
</dbReference>
<dbReference type="OrthoDB" id="9774495at2"/>
<name>A0A4R2HEU0_9SPHI</name>
<comment type="similarity">
    <text evidence="2">Belongs to the threonine aldolase family.</text>
</comment>
<dbReference type="EMBL" id="SLWO01000003">
    <property type="protein sequence ID" value="TCO26962.1"/>
    <property type="molecule type" value="Genomic_DNA"/>
</dbReference>
<dbReference type="AlphaFoldDB" id="A0A4R2HEU0"/>
<reference evidence="5 6" key="1">
    <citation type="submission" date="2019-03" db="EMBL/GenBank/DDBJ databases">
        <title>Genomic Encyclopedia of Type Strains, Phase IV (KMG-IV): sequencing the most valuable type-strain genomes for metagenomic binning, comparative biology and taxonomic classification.</title>
        <authorList>
            <person name="Goeker M."/>
        </authorList>
    </citation>
    <scope>NUCLEOTIDE SEQUENCE [LARGE SCALE GENOMIC DNA]</scope>
    <source>
        <strain evidence="5 6">DSM 103236</strain>
    </source>
</reference>
<evidence type="ECO:0000313" key="5">
    <source>
        <dbReference type="EMBL" id="TCO26962.1"/>
    </source>
</evidence>
<dbReference type="GO" id="GO:0006545">
    <property type="term" value="P:glycine biosynthetic process"/>
    <property type="evidence" value="ECO:0007669"/>
    <property type="project" value="TreeGrafter"/>
</dbReference>
<sequence length="395" mass="44641">MSEFKRRDFLKLSTLSTLQLIASTMPLHAFSVETRQPSKDSEAVYFINDGIFYRPEDFIQKLQEINTLNAIERDSYGEGATVEKLLNKFKEITGKESAVYLPSGTLANQLAISVLCGDKTKAFVQETSHVYRDEGDAAQTLYNKRLIPLAPGKTYFTLEELQESVQYHQDNEAFVGAIGVVSIETPVRRTFNQAVPLSEIKRISAWCKEQGYKMHLDGARLHMATAFTHSTVKEYASYFDTVYMCLYKYLGATGGAVLCGDKAIIDQMHHLIKIHGGGIFTNWPSAAMALHHLNNVDEVMAKVIAKSNEFMQQMKPLKGLKFIPFENGTNQFNVAVDKTIDAHKLSSRLRAEHNIIFGQPREDGFFKVKMNPTLLRRDNKKIYDAFKEAIVFAKI</sequence>
<feature type="domain" description="Aromatic amino acid beta-eliminating lyase/threonine aldolase" evidence="4">
    <location>
        <begin position="73"/>
        <end position="330"/>
    </location>
</feature>
<dbReference type="PROSITE" id="PS51318">
    <property type="entry name" value="TAT"/>
    <property type="match status" value="1"/>
</dbReference>
<dbReference type="InterPro" id="IPR006311">
    <property type="entry name" value="TAT_signal"/>
</dbReference>
<comment type="caution">
    <text evidence="5">The sequence shown here is derived from an EMBL/GenBank/DDBJ whole genome shotgun (WGS) entry which is preliminary data.</text>
</comment>
<protein>
    <submittedName>
        <fullName evidence="5">L-threonine aldolase</fullName>
    </submittedName>
</protein>
<dbReference type="SUPFAM" id="SSF53383">
    <property type="entry name" value="PLP-dependent transferases"/>
    <property type="match status" value="1"/>
</dbReference>
<proteinExistence type="inferred from homology"/>
<dbReference type="InterPro" id="IPR015424">
    <property type="entry name" value="PyrdxlP-dep_Trfase"/>
</dbReference>
<evidence type="ECO:0000256" key="2">
    <source>
        <dbReference type="ARBA" id="ARBA00006966"/>
    </source>
</evidence>
<keyword evidence="3" id="KW-0663">Pyridoxal phosphate</keyword>
<dbReference type="PANTHER" id="PTHR48097:SF9">
    <property type="entry name" value="L-THREONINE ALDOLASE"/>
    <property type="match status" value="1"/>
</dbReference>
<evidence type="ECO:0000313" key="6">
    <source>
        <dbReference type="Proteomes" id="UP000295684"/>
    </source>
</evidence>
<dbReference type="GO" id="GO:0008732">
    <property type="term" value="F:L-allo-threonine aldolase activity"/>
    <property type="evidence" value="ECO:0007669"/>
    <property type="project" value="TreeGrafter"/>
</dbReference>
<organism evidence="5 6">
    <name type="scientific">Pedobacter psychrotolerans</name>
    <dbReference type="NCBI Taxonomy" id="1843235"/>
    <lineage>
        <taxon>Bacteria</taxon>
        <taxon>Pseudomonadati</taxon>
        <taxon>Bacteroidota</taxon>
        <taxon>Sphingobacteriia</taxon>
        <taxon>Sphingobacteriales</taxon>
        <taxon>Sphingobacteriaceae</taxon>
        <taxon>Pedobacter</taxon>
    </lineage>
</organism>
<dbReference type="GO" id="GO:0005829">
    <property type="term" value="C:cytosol"/>
    <property type="evidence" value="ECO:0007669"/>
    <property type="project" value="TreeGrafter"/>
</dbReference>
<gene>
    <name evidence="5" type="ORF">EV200_103294</name>
</gene>
<dbReference type="GO" id="GO:0006567">
    <property type="term" value="P:L-threonine catabolic process"/>
    <property type="evidence" value="ECO:0007669"/>
    <property type="project" value="TreeGrafter"/>
</dbReference>
<dbReference type="InterPro" id="IPR001597">
    <property type="entry name" value="ArAA_b-elim_lyase/Thr_aldolase"/>
</dbReference>
<evidence type="ECO:0000256" key="3">
    <source>
        <dbReference type="ARBA" id="ARBA00022898"/>
    </source>
</evidence>
<evidence type="ECO:0000259" key="4">
    <source>
        <dbReference type="Pfam" id="PF01212"/>
    </source>
</evidence>
<accession>A0A4R2HEU0</accession>